<gene>
    <name evidence="4" type="ORF">CTAYLR_002417</name>
</gene>
<protein>
    <recommendedName>
        <fullName evidence="3">DUF4116 domain-containing protein</fullName>
    </recommendedName>
</protein>
<dbReference type="InterPro" id="IPR025197">
    <property type="entry name" value="DUF4116"/>
</dbReference>
<dbReference type="Pfam" id="PF13475">
    <property type="entry name" value="DUF4116"/>
    <property type="match status" value="2"/>
</dbReference>
<evidence type="ECO:0000313" key="5">
    <source>
        <dbReference type="Proteomes" id="UP001230188"/>
    </source>
</evidence>
<dbReference type="InterPro" id="IPR027417">
    <property type="entry name" value="P-loop_NTPase"/>
</dbReference>
<name>A0AAD7XQY5_9STRA</name>
<feature type="transmembrane region" description="Helical" evidence="2">
    <location>
        <begin position="21"/>
        <end position="49"/>
    </location>
</feature>
<dbReference type="Proteomes" id="UP001230188">
    <property type="component" value="Unassembled WGS sequence"/>
</dbReference>
<accession>A0AAD7XQY5</accession>
<organism evidence="4 5">
    <name type="scientific">Chrysophaeum taylorii</name>
    <dbReference type="NCBI Taxonomy" id="2483200"/>
    <lineage>
        <taxon>Eukaryota</taxon>
        <taxon>Sar</taxon>
        <taxon>Stramenopiles</taxon>
        <taxon>Ochrophyta</taxon>
        <taxon>Pelagophyceae</taxon>
        <taxon>Pelagomonadales</taxon>
        <taxon>Pelagomonadaceae</taxon>
        <taxon>Chrysophaeum</taxon>
    </lineage>
</organism>
<dbReference type="EMBL" id="JAQMWT010000057">
    <property type="protein sequence ID" value="KAJ8612093.1"/>
    <property type="molecule type" value="Genomic_DNA"/>
</dbReference>
<dbReference type="SUPFAM" id="SSF52540">
    <property type="entry name" value="P-loop containing nucleoside triphosphate hydrolases"/>
    <property type="match status" value="1"/>
</dbReference>
<evidence type="ECO:0000256" key="1">
    <source>
        <dbReference type="SAM" id="Coils"/>
    </source>
</evidence>
<evidence type="ECO:0000256" key="2">
    <source>
        <dbReference type="SAM" id="Phobius"/>
    </source>
</evidence>
<evidence type="ECO:0000313" key="4">
    <source>
        <dbReference type="EMBL" id="KAJ8612093.1"/>
    </source>
</evidence>
<dbReference type="Gene3D" id="3.40.50.300">
    <property type="entry name" value="P-loop containing nucleotide triphosphate hydrolases"/>
    <property type="match status" value="1"/>
</dbReference>
<evidence type="ECO:0000259" key="3">
    <source>
        <dbReference type="Pfam" id="PF13475"/>
    </source>
</evidence>
<keyword evidence="2" id="KW-0812">Transmembrane</keyword>
<dbReference type="AlphaFoldDB" id="A0AAD7XQY5"/>
<comment type="caution">
    <text evidence="4">The sequence shown here is derived from an EMBL/GenBank/DDBJ whole genome shotgun (WGS) entry which is preliminary data.</text>
</comment>
<feature type="domain" description="DUF4116" evidence="3">
    <location>
        <begin position="62"/>
        <end position="110"/>
    </location>
</feature>
<feature type="coiled-coil region" evidence="1">
    <location>
        <begin position="520"/>
        <end position="554"/>
    </location>
</feature>
<keyword evidence="2" id="KW-1133">Transmembrane helix</keyword>
<keyword evidence="1" id="KW-0175">Coiled coil</keyword>
<feature type="domain" description="DUF4116" evidence="3">
    <location>
        <begin position="112"/>
        <end position="144"/>
    </location>
</feature>
<keyword evidence="5" id="KW-1185">Reference proteome</keyword>
<keyword evidence="2" id="KW-0472">Membrane</keyword>
<sequence>MASEVADGAARVPRRPDRRGVFVSVVVLLLVVILRPSGIVLVSLLLVWLGAQFIDQRVEETDKRVVLAAVQHCGGALQGASDELRADKELVLAAVRQDGRALEYADATLRNDKDVVLAALHQDGRAFEFVGAELKEDKEIVLAAGVTRRNNSRIFKVGDRVEVVGLDERREVNGRLGVVKKVDDRMVDVLFADGLSTLDKAYLRYQDPTSEFPRRISDMDEATFFEFVRMVVEEADHDFPGWSDRSARRPIVACIGKTGAGKSTAINFLAGCKTRFSGRSFRRSVEQDRPLADTGSTRSSCTIKPKLYPILDGTAIAIDTPGSFDTGGQRLAVYQMFWVVRMLRRLGRLDAILIVSSADELIDERQVIWRLQQPQVEAIRRMFPGVPTVVAVTKADKLTELDDDSRSDMKESFKRRFADDDIHVVVFDYSDAARVIRETKLLLFRTIKASTTLGFFKAVPLTEDIAGALEIQVKSAIASLGRRGDAVLKNCQRAVSLARDIAATRKQIQVLADLVDKSQKRQRQQEVQQLDSDVQALEARQENLEAEMGRISSRTETVEIDGQRATFFKRSFTCHISYTHPYEKEVWVEGFGSFARFDYNGTENARRGIVNRTVVRKWALREGGAKVVCRYCDRPDNVRYLKWAHTECEKLRALVQAKKDLGKELRRSAEDELTLEHIRDDKRSHILPILDQVRPLLDLCNPDAAFKQILDLQQDLEALGLFVQTIVNVDQSVLDGLDASRFDEPIAQLKQLMEHTVLEFEATEKDDDAKQKKKMNSLFLESLGLAPDARLDDIFRAYRDRRSRPWIGRQLPNVVDCRGGESLSTRTGESQMPAAKYLREGDSIISVDDIVIRESSLVNTNELIYPE</sequence>
<reference evidence="4" key="1">
    <citation type="submission" date="2023-01" db="EMBL/GenBank/DDBJ databases">
        <title>Metagenome sequencing of chrysophaentin producing Chrysophaeum taylorii.</title>
        <authorList>
            <person name="Davison J."/>
            <person name="Bewley C."/>
        </authorList>
    </citation>
    <scope>NUCLEOTIDE SEQUENCE</scope>
    <source>
        <strain evidence="4">NIES-1699</strain>
    </source>
</reference>
<proteinExistence type="predicted"/>